<name>A0A182FV52_ANOAL</name>
<dbReference type="PANTHER" id="PTHR24393:SF34">
    <property type="entry name" value="PR_SET DOMAIN 13"/>
    <property type="match status" value="1"/>
</dbReference>
<evidence type="ECO:0000256" key="3">
    <source>
        <dbReference type="ARBA" id="ARBA00022737"/>
    </source>
</evidence>
<dbReference type="EnsemblMetazoa" id="AALB010437-RA">
    <property type="protein sequence ID" value="AALB010437-PA"/>
    <property type="gene ID" value="AALB010437"/>
</dbReference>
<dbReference type="InterPro" id="IPR013087">
    <property type="entry name" value="Znf_C2H2_type"/>
</dbReference>
<dbReference type="GO" id="GO:0005634">
    <property type="term" value="C:nucleus"/>
    <property type="evidence" value="ECO:0007669"/>
    <property type="project" value="UniProtKB-SubCell"/>
</dbReference>
<dbReference type="PROSITE" id="PS00028">
    <property type="entry name" value="ZINC_FINGER_C2H2_1"/>
    <property type="match status" value="6"/>
</dbReference>
<dbReference type="SUPFAM" id="SSF57716">
    <property type="entry name" value="Glucocorticoid receptor-like (DNA-binding domain)"/>
    <property type="match status" value="1"/>
</dbReference>
<reference evidence="7" key="2">
    <citation type="submission" date="2022-08" db="UniProtKB">
        <authorList>
            <consortium name="EnsemblMetazoa"/>
        </authorList>
    </citation>
    <scope>IDENTIFICATION</scope>
    <source>
        <strain evidence="7">STECLA/ALBI9_A</strain>
    </source>
</reference>
<keyword evidence="3" id="KW-0677">Repeat</keyword>
<dbReference type="GO" id="GO:0008270">
    <property type="term" value="F:zinc ion binding"/>
    <property type="evidence" value="ECO:0007669"/>
    <property type="project" value="UniProtKB-UniRule"/>
</dbReference>
<dbReference type="GO" id="GO:0000978">
    <property type="term" value="F:RNA polymerase II cis-regulatory region sequence-specific DNA binding"/>
    <property type="evidence" value="ECO:0007669"/>
    <property type="project" value="TreeGrafter"/>
</dbReference>
<dbReference type="Proteomes" id="UP000069272">
    <property type="component" value="Chromosome 3R"/>
</dbReference>
<keyword evidence="5" id="KW-0862">Zinc</keyword>
<protein>
    <submittedName>
        <fullName evidence="7">Uncharacterized protein</fullName>
    </submittedName>
</protein>
<dbReference type="FunFam" id="3.30.160.60:FF:001840">
    <property type="entry name" value="Paternally-expressed gene 3 protein"/>
    <property type="match status" value="1"/>
</dbReference>
<reference evidence="7 8" key="1">
    <citation type="journal article" date="2017" name="G3 (Bethesda)">
        <title>The Physical Genome Mapping of Anopheles albimanus Corrected Scaffold Misassemblies and Identified Interarm Rearrangements in Genus Anopheles.</title>
        <authorList>
            <person name="Artemov G.N."/>
            <person name="Peery A.N."/>
            <person name="Jiang X."/>
            <person name="Tu Z."/>
            <person name="Stegniy V.N."/>
            <person name="Sharakhova M.V."/>
            <person name="Sharakhov I.V."/>
        </authorList>
    </citation>
    <scope>NUCLEOTIDE SEQUENCE [LARGE SCALE GENOMIC DNA]</scope>
    <source>
        <strain evidence="7 8">ALBI9_A</strain>
    </source>
</reference>
<dbReference type="PROSITE" id="PS51915">
    <property type="entry name" value="ZAD"/>
    <property type="match status" value="1"/>
</dbReference>
<evidence type="ECO:0000256" key="2">
    <source>
        <dbReference type="ARBA" id="ARBA00022723"/>
    </source>
</evidence>
<accession>A0A182FV52</accession>
<evidence type="ECO:0000313" key="7">
    <source>
        <dbReference type="EnsemblMetazoa" id="AALB010437-PA"/>
    </source>
</evidence>
<dbReference type="Gene3D" id="3.30.160.60">
    <property type="entry name" value="Classic Zinc Finger"/>
    <property type="match status" value="6"/>
</dbReference>
<dbReference type="FunFam" id="3.30.160.60:FF:002343">
    <property type="entry name" value="Zinc finger protein 33A"/>
    <property type="match status" value="1"/>
</dbReference>
<dbReference type="FunFam" id="3.30.160.60:FF:000303">
    <property type="entry name" value="Zinc finger protein 41"/>
    <property type="match status" value="1"/>
</dbReference>
<dbReference type="STRING" id="7167.A0A182FV52"/>
<evidence type="ECO:0000256" key="6">
    <source>
        <dbReference type="ARBA" id="ARBA00023242"/>
    </source>
</evidence>
<dbReference type="PANTHER" id="PTHR24393">
    <property type="entry name" value="ZINC FINGER PROTEIN"/>
    <property type="match status" value="1"/>
</dbReference>
<evidence type="ECO:0000256" key="5">
    <source>
        <dbReference type="ARBA" id="ARBA00022833"/>
    </source>
</evidence>
<dbReference type="SUPFAM" id="SSF57667">
    <property type="entry name" value="beta-beta-alpha zinc fingers"/>
    <property type="match status" value="3"/>
</dbReference>
<evidence type="ECO:0000313" key="8">
    <source>
        <dbReference type="Proteomes" id="UP000069272"/>
    </source>
</evidence>
<dbReference type="SMART" id="SM00868">
    <property type="entry name" value="zf-AD"/>
    <property type="match status" value="1"/>
</dbReference>
<dbReference type="InterPro" id="IPR036236">
    <property type="entry name" value="Znf_C2H2_sf"/>
</dbReference>
<dbReference type="GO" id="GO:0001228">
    <property type="term" value="F:DNA-binding transcription activator activity, RNA polymerase II-specific"/>
    <property type="evidence" value="ECO:0007669"/>
    <property type="project" value="TreeGrafter"/>
</dbReference>
<keyword evidence="4" id="KW-0863">Zinc-finger</keyword>
<keyword evidence="6" id="KW-0539">Nucleus</keyword>
<dbReference type="Pfam" id="PF00096">
    <property type="entry name" value="zf-C2H2"/>
    <property type="match status" value="3"/>
</dbReference>
<dbReference type="AlphaFoldDB" id="A0A182FV52"/>
<dbReference type="VEuPathDB" id="VectorBase:AALB20_030292"/>
<keyword evidence="2" id="KW-0479">Metal-binding</keyword>
<evidence type="ECO:0000256" key="1">
    <source>
        <dbReference type="ARBA" id="ARBA00004123"/>
    </source>
</evidence>
<organism evidence="7 8">
    <name type="scientific">Anopheles albimanus</name>
    <name type="common">New world malaria mosquito</name>
    <dbReference type="NCBI Taxonomy" id="7167"/>
    <lineage>
        <taxon>Eukaryota</taxon>
        <taxon>Metazoa</taxon>
        <taxon>Ecdysozoa</taxon>
        <taxon>Arthropoda</taxon>
        <taxon>Hexapoda</taxon>
        <taxon>Insecta</taxon>
        <taxon>Pterygota</taxon>
        <taxon>Neoptera</taxon>
        <taxon>Endopterygota</taxon>
        <taxon>Diptera</taxon>
        <taxon>Nematocera</taxon>
        <taxon>Culicoidea</taxon>
        <taxon>Culicidae</taxon>
        <taxon>Anophelinae</taxon>
        <taxon>Anopheles</taxon>
    </lineage>
</organism>
<sequence length="439" mass="50353">MSLELCRLCLAIVDVECSIHEPARGEETFYILLSRILHPHELPDDSNEEWPTQICMECKRKTLEAYELYELCLSSGERIRQTLSMDCKHSLPSPEVEVVDCASTVDAELLDFVCDEQQDLQEEDLNPVAFMQEPSIASPEHTEETPSQLQSESYSCILCIGATFPSQSELSAHLKNQHSDQCDYCEPCARAFLDREKFVAHKKCHDQGRTHFCTNCEKGFQTAEAHRLHVLSHDAPYLCAECGKKFETKSNLKQHMKRHSNVRAFACKLCPSKFHSKGELKTHQYTHSKVKQFSCDLCGALFTKNSSLAKHQRIHTGIRPFSFYTSDLLKRHMLTHTGERPYKCTYCIRSFTQSNDLVKHMRIHIGTNIYKCDRCDAAYRLLSELRDHYKVHYESEEGKGTGGAESTVGEGGNRDFRFTTTNILKLRYTKEVSKEQIKK</sequence>
<dbReference type="PROSITE" id="PS50157">
    <property type="entry name" value="ZINC_FINGER_C2H2_2"/>
    <property type="match status" value="6"/>
</dbReference>
<dbReference type="InterPro" id="IPR012934">
    <property type="entry name" value="Znf_AD"/>
</dbReference>
<dbReference type="SMART" id="SM00355">
    <property type="entry name" value="ZnF_C2H2"/>
    <property type="match status" value="8"/>
</dbReference>
<keyword evidence="8" id="KW-1185">Reference proteome</keyword>
<comment type="subcellular location">
    <subcellularLocation>
        <location evidence="1">Nucleus</location>
    </subcellularLocation>
</comment>
<evidence type="ECO:0000256" key="4">
    <source>
        <dbReference type="ARBA" id="ARBA00022771"/>
    </source>
</evidence>
<proteinExistence type="predicted"/>
<dbReference type="VEuPathDB" id="VectorBase:AALB010437"/>